<dbReference type="KEGG" id="eiv:EIN_291360"/>
<dbReference type="EMBL" id="KB206397">
    <property type="protein sequence ID" value="ELP92037.1"/>
    <property type="molecule type" value="Genomic_DNA"/>
</dbReference>
<dbReference type="GO" id="GO:0004534">
    <property type="term" value="F:5'-3' RNA exonuclease activity"/>
    <property type="evidence" value="ECO:0007669"/>
    <property type="project" value="TreeGrafter"/>
</dbReference>
<name>A0A0A1UAI0_ENTIV</name>
<dbReference type="Proteomes" id="UP000014680">
    <property type="component" value="Unassembled WGS sequence"/>
</dbReference>
<dbReference type="OrthoDB" id="372487at2759"/>
<feature type="domain" description="Xrn1 helical" evidence="6">
    <location>
        <begin position="358"/>
        <end position="576"/>
    </location>
</feature>
<dbReference type="VEuPathDB" id="AmoebaDB:EIN_291360"/>
<dbReference type="GO" id="GO:0000956">
    <property type="term" value="P:nuclear-transcribed mRNA catabolic process"/>
    <property type="evidence" value="ECO:0007669"/>
    <property type="project" value="TreeGrafter"/>
</dbReference>
<dbReference type="CDD" id="cd18673">
    <property type="entry name" value="PIN_XRN1-2-like"/>
    <property type="match status" value="1"/>
</dbReference>
<gene>
    <name evidence="7" type="ORF">EIN_291360</name>
</gene>
<dbReference type="GO" id="GO:0016075">
    <property type="term" value="P:rRNA catabolic process"/>
    <property type="evidence" value="ECO:0007669"/>
    <property type="project" value="TreeGrafter"/>
</dbReference>
<evidence type="ECO:0000256" key="4">
    <source>
        <dbReference type="ARBA" id="ARBA00038299"/>
    </source>
</evidence>
<dbReference type="Pfam" id="PF17846">
    <property type="entry name" value="XRN_M"/>
    <property type="match status" value="1"/>
</dbReference>
<dbReference type="InterPro" id="IPR004859">
    <property type="entry name" value="Xrn1_N"/>
</dbReference>
<feature type="domain" description="Xrn1 N-terminal" evidence="5">
    <location>
        <begin position="1"/>
        <end position="220"/>
    </location>
</feature>
<comment type="similarity">
    <text evidence="4">Belongs to the 5'-3' exonuclease family.</text>
</comment>
<evidence type="ECO:0000256" key="3">
    <source>
        <dbReference type="ARBA" id="ARBA00022839"/>
    </source>
</evidence>
<dbReference type="OMA" id="NQEGYHD"/>
<reference evidence="7 8" key="1">
    <citation type="submission" date="2012-10" db="EMBL/GenBank/DDBJ databases">
        <authorList>
            <person name="Zafar N."/>
            <person name="Inman J."/>
            <person name="Hall N."/>
            <person name="Lorenzi H."/>
            <person name="Caler E."/>
        </authorList>
    </citation>
    <scope>NUCLEOTIDE SEQUENCE [LARGE SCALE GENOMIC DNA]</scope>
    <source>
        <strain evidence="7 8">IP1</strain>
    </source>
</reference>
<dbReference type="Gene3D" id="3.40.50.12390">
    <property type="match status" value="2"/>
</dbReference>
<evidence type="ECO:0000313" key="8">
    <source>
        <dbReference type="Proteomes" id="UP000014680"/>
    </source>
</evidence>
<accession>A0A0A1UAI0</accession>
<evidence type="ECO:0000259" key="6">
    <source>
        <dbReference type="Pfam" id="PF17846"/>
    </source>
</evidence>
<dbReference type="AlphaFoldDB" id="A0A0A1UAI0"/>
<evidence type="ECO:0000259" key="5">
    <source>
        <dbReference type="Pfam" id="PF03159"/>
    </source>
</evidence>
<dbReference type="Pfam" id="PF03159">
    <property type="entry name" value="XRN_N"/>
    <property type="match status" value="1"/>
</dbReference>
<evidence type="ECO:0000313" key="7">
    <source>
        <dbReference type="EMBL" id="ELP92037.1"/>
    </source>
</evidence>
<dbReference type="PANTHER" id="PTHR12341:SF7">
    <property type="entry name" value="5'-3' EXORIBONUCLEASE 1"/>
    <property type="match status" value="1"/>
</dbReference>
<keyword evidence="1" id="KW-0540">Nuclease</keyword>
<keyword evidence="8" id="KW-1185">Reference proteome</keyword>
<protein>
    <submittedName>
        <fullName evidence="7">5'-&gt;3' exoribonuclease, putative</fullName>
    </submittedName>
</protein>
<dbReference type="PANTHER" id="PTHR12341">
    <property type="entry name" value="5'-&gt;3' EXORIBONUCLEASE"/>
    <property type="match status" value="1"/>
</dbReference>
<dbReference type="GO" id="GO:0003723">
    <property type="term" value="F:RNA binding"/>
    <property type="evidence" value="ECO:0007669"/>
    <property type="project" value="TreeGrafter"/>
</dbReference>
<organism evidence="7 8">
    <name type="scientific">Entamoeba invadens IP1</name>
    <dbReference type="NCBI Taxonomy" id="370355"/>
    <lineage>
        <taxon>Eukaryota</taxon>
        <taxon>Amoebozoa</taxon>
        <taxon>Evosea</taxon>
        <taxon>Archamoebae</taxon>
        <taxon>Mastigamoebida</taxon>
        <taxon>Entamoebidae</taxon>
        <taxon>Entamoeba</taxon>
    </lineage>
</organism>
<sequence length="661" mass="76719">MGVPSFFAWVCSMCKDYTKYLPKNIQEDDLREQNHCGRDFDTFFIDFNGIVHNCSHPAHDVAPVSEAELFDRIFAQLDHYINYVRPRKLVYIAVDGVCPFAKIVQQRKRRYISARGNSGTSFDSNCITPGTPFMERLSVALHAYVTNRMDTNLYWSSLSVILSNPNVPGEGEHKIFDFLRKESKNTDFANLKHCVYGMDADLIMLTLASNLPFVYIIREEMEFTKPNIICDVCHLNHRTNQHGKPVNLILCDPNVLSTWLITECAKTCEMKMEDISRVELINDFVLITFLVGNDFLPKIPSLKVQSGGMEIILKYYWPLFKEGKRLTNGININLHLLKEMFAKITTEESELLKMVVRTTKKSQEVKQYDAGLYFDSADTIMIHTQGYHTRYYDTHFGKANNTENFYKQIVGEYIEGLFWVFQYYTVGVPSWRWFYPEHYAPFAEDIYKYIDLNQEGLFEPDEPILPMEQLISVLPPQSFNNIPSTLASLVVSKQSPILNYFNTTFRTDINGEAKLFKGVPQLDFIDLSKIEELVAERMAELKGREMRRNSRYGENLLYFTTEGEYSEIMPLFLDIQVKNFETIQKVNEKIESNPETILNEKEIGCLELTTNQRKILLGKLLPVVDTQFFVSPKLEYLLPERGFLKKMMDKHVVNAYFRLLD</sequence>
<dbReference type="GeneID" id="14891010"/>
<evidence type="ECO:0000256" key="2">
    <source>
        <dbReference type="ARBA" id="ARBA00022801"/>
    </source>
</evidence>
<evidence type="ECO:0000256" key="1">
    <source>
        <dbReference type="ARBA" id="ARBA00022722"/>
    </source>
</evidence>
<proteinExistence type="inferred from homology"/>
<dbReference type="Gene3D" id="1.25.40.1050">
    <property type="match status" value="1"/>
</dbReference>
<dbReference type="RefSeq" id="XP_004258808.1">
    <property type="nucleotide sequence ID" value="XM_004258760.1"/>
</dbReference>
<keyword evidence="2" id="KW-0378">Hydrolase</keyword>
<keyword evidence="3" id="KW-0269">Exonuclease</keyword>
<dbReference type="InterPro" id="IPR027073">
    <property type="entry name" value="5_3_exoribonuclease"/>
</dbReference>
<dbReference type="InterPro" id="IPR041412">
    <property type="entry name" value="Xrn1_helical"/>
</dbReference>
<dbReference type="GO" id="GO:0005634">
    <property type="term" value="C:nucleus"/>
    <property type="evidence" value="ECO:0007669"/>
    <property type="project" value="TreeGrafter"/>
</dbReference>